<feature type="binding site" evidence="7">
    <location>
        <position position="195"/>
    </location>
    <ligand>
        <name>L-glutamine</name>
        <dbReference type="ChEBI" id="CHEBI:58359"/>
    </ligand>
</feature>
<evidence type="ECO:0000256" key="1">
    <source>
        <dbReference type="ARBA" id="ARBA00005188"/>
    </source>
</evidence>
<dbReference type="PROSITE" id="PS50263">
    <property type="entry name" value="CN_HYDROLASE"/>
    <property type="match status" value="1"/>
</dbReference>
<evidence type="ECO:0000256" key="3">
    <source>
        <dbReference type="ARBA" id="ARBA00022598"/>
    </source>
</evidence>
<dbReference type="HAMAP" id="MF_02090">
    <property type="entry name" value="NadE_glutamine_dep"/>
    <property type="match status" value="1"/>
</dbReference>
<feature type="binding site" evidence="7">
    <location>
        <begin position="300"/>
        <end position="307"/>
    </location>
    <ligand>
        <name>ATP</name>
        <dbReference type="ChEBI" id="CHEBI:30616"/>
    </ligand>
</feature>
<dbReference type="InterPro" id="IPR014729">
    <property type="entry name" value="Rossmann-like_a/b/a_fold"/>
</dbReference>
<dbReference type="STRING" id="1802362.A2806_03490"/>
<dbReference type="InterPro" id="IPR022310">
    <property type="entry name" value="NAD/GMP_synthase"/>
</dbReference>
<evidence type="ECO:0000259" key="10">
    <source>
        <dbReference type="PROSITE" id="PS50263"/>
    </source>
</evidence>
<feature type="binding site" evidence="7">
    <location>
        <position position="408"/>
    </location>
    <ligand>
        <name>ATP</name>
        <dbReference type="ChEBI" id="CHEBI:30616"/>
    </ligand>
</feature>
<dbReference type="InterPro" id="IPR003694">
    <property type="entry name" value="NAD_synthase"/>
</dbReference>
<dbReference type="SUPFAM" id="SSF56317">
    <property type="entry name" value="Carbon-nitrogen hydrolase"/>
    <property type="match status" value="1"/>
</dbReference>
<dbReference type="GO" id="GO:0003952">
    <property type="term" value="F:NAD+ synthase (glutamine-hydrolyzing) activity"/>
    <property type="evidence" value="ECO:0007669"/>
    <property type="project" value="UniProtKB-UniRule"/>
</dbReference>
<sequence>MKIALLQHNFIIGDIAGNAEKILRGYRNACNKHVDLVVSTELALFGYPPRDLLEREDLIAQQLEALNRMAGAVGRVPLVVGFAERNEEKVGKPLFNSAAVLQNGLLQETRRKALLPTYDVFDEYRYFEPYTKPQSPVSIGEKRIGVVICEDIWNGVEDAGVGGRKQYSFDPFQHFEKGHFDALVVINGSPYWWGKAEMRFRLVSDLAQRLKVPIFYSNQVGGNDELIFDGRSFAVAQDGSCTALAKAYQEDMLIVDLHQQTAASFPTDVDKTEEVENALVLGLRDYVGKVNGFRGGAVLGLSGGIDSSLVAVLAAKALGAKDVLAVAMPSPFSSRESIEDAETLSRNLGIDFFTIPIKEGFEAYRKMLDSTIGWSDPPTVTEENIQSRIRGMILMAIANRQKRIVLGTGNKSELAMGYATLYGDMAAGLGIISDLPKTLVYELARFINRKNEIIPKRVLMKPPSAELRPNQKDTDSLPPYDVLDPILHAYVEERKSAQEIIDGGHDRTLVNRIIRTVDMMEFKRRQAAPGLKITTKAFGSGRRMPIAARFS</sequence>
<comment type="similarity">
    <text evidence="9">Belongs to the NAD synthetase family.</text>
</comment>
<dbReference type="AlphaFoldDB" id="A0A1G2PH48"/>
<gene>
    <name evidence="7" type="primary">nadE</name>
    <name evidence="11" type="ORF">A2806_03490</name>
</gene>
<dbReference type="GO" id="GO:0004359">
    <property type="term" value="F:glutaminase activity"/>
    <property type="evidence" value="ECO:0007669"/>
    <property type="project" value="InterPro"/>
</dbReference>
<evidence type="ECO:0000256" key="8">
    <source>
        <dbReference type="PIRNR" id="PIRNR006630"/>
    </source>
</evidence>
<accession>A0A1G2PH48</accession>
<dbReference type="InterPro" id="IPR003010">
    <property type="entry name" value="C-N_Hydrolase"/>
</dbReference>
<feature type="active site" description="Nucleophile; for glutaminase activity" evidence="7">
    <location>
        <position position="149"/>
    </location>
</feature>
<dbReference type="PIRSF" id="PIRSF006630">
    <property type="entry name" value="NADS_GAT"/>
    <property type="match status" value="1"/>
</dbReference>
<evidence type="ECO:0000256" key="5">
    <source>
        <dbReference type="ARBA" id="ARBA00022840"/>
    </source>
</evidence>
<dbReference type="NCBIfam" id="NF010588">
    <property type="entry name" value="PRK13981.1"/>
    <property type="match status" value="1"/>
</dbReference>
<feature type="binding site" evidence="7">
    <location>
        <position position="413"/>
    </location>
    <ligand>
        <name>deamido-NAD(+)</name>
        <dbReference type="ChEBI" id="CHEBI:58437"/>
        <note>ligand shared between two neighboring subunits</note>
    </ligand>
</feature>
<feature type="binding site" evidence="7">
    <location>
        <position position="189"/>
    </location>
    <ligand>
        <name>L-glutamine</name>
        <dbReference type="ChEBI" id="CHEBI:58359"/>
    </ligand>
</feature>
<comment type="function">
    <text evidence="7">Catalyzes the ATP-dependent amidation of deamido-NAD to form NAD. Uses L-glutamine as a nitrogen source.</text>
</comment>
<keyword evidence="4 7" id="KW-0547">Nucleotide-binding</keyword>
<dbReference type="GO" id="GO:0008795">
    <property type="term" value="F:NAD+ synthase activity"/>
    <property type="evidence" value="ECO:0007669"/>
    <property type="project" value="UniProtKB-UniRule"/>
</dbReference>
<dbReference type="EC" id="6.3.5.1" evidence="7 8"/>
<dbReference type="FunFam" id="3.40.50.620:FF:000106">
    <property type="entry name" value="Glutamine-dependent NAD(+) synthetase"/>
    <property type="match status" value="1"/>
</dbReference>
<comment type="pathway">
    <text evidence="1 7 8">Cofactor biosynthesis; NAD(+) biosynthesis; NAD(+) from deamido-NAD(+) (L-Gln route): step 1/1.</text>
</comment>
<evidence type="ECO:0000256" key="6">
    <source>
        <dbReference type="ARBA" id="ARBA00023027"/>
    </source>
</evidence>
<evidence type="ECO:0000256" key="4">
    <source>
        <dbReference type="ARBA" id="ARBA00022741"/>
    </source>
</evidence>
<dbReference type="SUPFAM" id="SSF52402">
    <property type="entry name" value="Adenine nucleotide alpha hydrolases-like"/>
    <property type="match status" value="1"/>
</dbReference>
<organism evidence="11 12">
    <name type="scientific">Candidatus Terrybacteria bacterium RIFCSPHIGHO2_01_FULL_48_17</name>
    <dbReference type="NCBI Taxonomy" id="1802362"/>
    <lineage>
        <taxon>Bacteria</taxon>
        <taxon>Candidatus Terryibacteriota</taxon>
    </lineage>
</organism>
<keyword evidence="5 7" id="KW-0067">ATP-binding</keyword>
<feature type="active site" description="For glutaminase activity" evidence="7">
    <location>
        <position position="112"/>
    </location>
</feature>
<dbReference type="NCBIfam" id="TIGR00552">
    <property type="entry name" value="nadE"/>
    <property type="match status" value="1"/>
</dbReference>
<feature type="domain" description="CN hydrolase" evidence="10">
    <location>
        <begin position="1"/>
        <end position="259"/>
    </location>
</feature>
<evidence type="ECO:0000256" key="9">
    <source>
        <dbReference type="RuleBase" id="RU003811"/>
    </source>
</evidence>
<evidence type="ECO:0000256" key="7">
    <source>
        <dbReference type="HAMAP-Rule" id="MF_02090"/>
    </source>
</evidence>
<feature type="binding site" evidence="7">
    <location>
        <position position="384"/>
    </location>
    <ligand>
        <name>deamido-NAD(+)</name>
        <dbReference type="ChEBI" id="CHEBI:58437"/>
        <note>ligand shared between two neighboring subunits</note>
    </ligand>
</feature>
<dbReference type="PANTHER" id="PTHR23090:SF9">
    <property type="entry name" value="GLUTAMINE-DEPENDENT NAD(+) SYNTHETASE"/>
    <property type="match status" value="1"/>
</dbReference>
<keyword evidence="3 7" id="KW-0436">Ligase</keyword>
<dbReference type="Proteomes" id="UP000177629">
    <property type="component" value="Unassembled WGS sequence"/>
</dbReference>
<comment type="caution">
    <text evidence="11">The sequence shown here is derived from an EMBL/GenBank/DDBJ whole genome shotgun (WGS) entry which is preliminary data.</text>
</comment>
<evidence type="ECO:0000256" key="2">
    <source>
        <dbReference type="ARBA" id="ARBA00007145"/>
    </source>
</evidence>
<feature type="binding site" evidence="7">
    <location>
        <position position="523"/>
    </location>
    <ligand>
        <name>deamido-NAD(+)</name>
        <dbReference type="ChEBI" id="CHEBI:58437"/>
        <note>ligand shared between two neighboring subunits</note>
    </ligand>
</feature>
<comment type="similarity">
    <text evidence="2 7 8">In the C-terminal section; belongs to the NAD synthetase family.</text>
</comment>
<dbReference type="Gene3D" id="3.40.50.620">
    <property type="entry name" value="HUPs"/>
    <property type="match status" value="1"/>
</dbReference>
<dbReference type="GO" id="GO:0005524">
    <property type="term" value="F:ATP binding"/>
    <property type="evidence" value="ECO:0007669"/>
    <property type="project" value="UniProtKB-UniRule"/>
</dbReference>
<proteinExistence type="inferred from homology"/>
<comment type="caution">
    <text evidence="7">Lacks conserved residue(s) required for the propagation of feature annotation.</text>
</comment>
<dbReference type="Gene3D" id="3.60.110.10">
    <property type="entry name" value="Carbon-nitrogen hydrolase"/>
    <property type="match status" value="1"/>
</dbReference>
<name>A0A1G2PH48_9BACT</name>
<feature type="active site" description="Proton acceptor; for glutaminase activity" evidence="7">
    <location>
        <position position="41"/>
    </location>
</feature>
<dbReference type="Pfam" id="PF02540">
    <property type="entry name" value="NAD_synthase"/>
    <property type="match status" value="1"/>
</dbReference>
<dbReference type="CDD" id="cd00553">
    <property type="entry name" value="NAD_synthase"/>
    <property type="match status" value="1"/>
</dbReference>
<dbReference type="InterPro" id="IPR036526">
    <property type="entry name" value="C-N_Hydrolase_sf"/>
</dbReference>
<evidence type="ECO:0000313" key="12">
    <source>
        <dbReference type="Proteomes" id="UP000177629"/>
    </source>
</evidence>
<dbReference type="InterPro" id="IPR014445">
    <property type="entry name" value="Gln-dep_NAD_synthase"/>
</dbReference>
<dbReference type="PANTHER" id="PTHR23090">
    <property type="entry name" value="NH 3 /GLUTAMINE-DEPENDENT NAD + SYNTHETASE"/>
    <property type="match status" value="1"/>
</dbReference>
<keyword evidence="6 7" id="KW-0520">NAD</keyword>
<dbReference type="Pfam" id="PF00795">
    <property type="entry name" value="CN_hydrolase"/>
    <property type="match status" value="1"/>
</dbReference>
<dbReference type="CDD" id="cd07570">
    <property type="entry name" value="GAT_Gln-NAD-synth"/>
    <property type="match status" value="1"/>
</dbReference>
<comment type="catalytic activity">
    <reaction evidence="7 8">
        <text>deamido-NAD(+) + L-glutamine + ATP + H2O = L-glutamate + AMP + diphosphate + NAD(+) + H(+)</text>
        <dbReference type="Rhea" id="RHEA:24384"/>
        <dbReference type="ChEBI" id="CHEBI:15377"/>
        <dbReference type="ChEBI" id="CHEBI:15378"/>
        <dbReference type="ChEBI" id="CHEBI:29985"/>
        <dbReference type="ChEBI" id="CHEBI:30616"/>
        <dbReference type="ChEBI" id="CHEBI:33019"/>
        <dbReference type="ChEBI" id="CHEBI:57540"/>
        <dbReference type="ChEBI" id="CHEBI:58359"/>
        <dbReference type="ChEBI" id="CHEBI:58437"/>
        <dbReference type="ChEBI" id="CHEBI:456215"/>
        <dbReference type="EC" id="6.3.5.1"/>
    </reaction>
</comment>
<feature type="binding site" evidence="7">
    <location>
        <position position="118"/>
    </location>
    <ligand>
        <name>L-glutamine</name>
        <dbReference type="ChEBI" id="CHEBI:58359"/>
    </ligand>
</feature>
<reference evidence="11 12" key="1">
    <citation type="journal article" date="2016" name="Nat. Commun.">
        <title>Thousands of microbial genomes shed light on interconnected biogeochemical processes in an aquifer system.</title>
        <authorList>
            <person name="Anantharaman K."/>
            <person name="Brown C.T."/>
            <person name="Hug L.A."/>
            <person name="Sharon I."/>
            <person name="Castelle C.J."/>
            <person name="Probst A.J."/>
            <person name="Thomas B.C."/>
            <person name="Singh A."/>
            <person name="Wilkins M.J."/>
            <person name="Karaoz U."/>
            <person name="Brodie E.L."/>
            <person name="Williams K.H."/>
            <person name="Hubbard S.S."/>
            <person name="Banfield J.F."/>
        </authorList>
    </citation>
    <scope>NUCLEOTIDE SEQUENCE [LARGE SCALE GENOMIC DNA]</scope>
</reference>
<protein>
    <recommendedName>
        <fullName evidence="7 8">Glutamine-dependent NAD(+) synthetase</fullName>
        <ecNumber evidence="7 8">6.3.5.1</ecNumber>
    </recommendedName>
    <alternativeName>
        <fullName evidence="7 8">NAD(+) synthase [glutamine-hydrolyzing]</fullName>
    </alternativeName>
</protein>
<dbReference type="GO" id="GO:0009435">
    <property type="term" value="P:NAD+ biosynthetic process"/>
    <property type="evidence" value="ECO:0007669"/>
    <property type="project" value="UniProtKB-UniRule"/>
</dbReference>
<dbReference type="UniPathway" id="UPA00253">
    <property type="reaction ID" value="UER00334"/>
</dbReference>
<evidence type="ECO:0000313" key="11">
    <source>
        <dbReference type="EMBL" id="OHA47654.1"/>
    </source>
</evidence>
<dbReference type="GO" id="GO:0005737">
    <property type="term" value="C:cytoplasm"/>
    <property type="evidence" value="ECO:0007669"/>
    <property type="project" value="InterPro"/>
</dbReference>
<dbReference type="EMBL" id="MHSS01000015">
    <property type="protein sequence ID" value="OHA47654.1"/>
    <property type="molecule type" value="Genomic_DNA"/>
</dbReference>